<reference evidence="2 3" key="1">
    <citation type="submission" date="2019-10" db="EMBL/GenBank/DDBJ databases">
        <title>Description of Paenibacillus terricola sp. nov.</title>
        <authorList>
            <person name="Carlier A."/>
            <person name="Qi S."/>
        </authorList>
    </citation>
    <scope>NUCLEOTIDE SEQUENCE [LARGE SCALE GENOMIC DNA]</scope>
    <source>
        <strain evidence="2 3">LMG 31459</strain>
    </source>
</reference>
<dbReference type="Proteomes" id="UP000596857">
    <property type="component" value="Unassembled WGS sequence"/>
</dbReference>
<dbReference type="RefSeq" id="WP_171716300.1">
    <property type="nucleotide sequence ID" value="NZ_WHOB01000016.1"/>
</dbReference>
<keyword evidence="2" id="KW-0808">Transferase</keyword>
<accession>A0ABX1YE20</accession>
<comment type="caution">
    <text evidence="2">The sequence shown here is derived from an EMBL/GenBank/DDBJ whole genome shotgun (WGS) entry which is preliminary data.</text>
</comment>
<proteinExistence type="predicted"/>
<keyword evidence="3" id="KW-1185">Reference proteome</keyword>
<evidence type="ECO:0000259" key="1">
    <source>
        <dbReference type="Pfam" id="PF08241"/>
    </source>
</evidence>
<evidence type="ECO:0000313" key="2">
    <source>
        <dbReference type="EMBL" id="NOU78125.1"/>
    </source>
</evidence>
<name>A0ABX1YE20_9BACL</name>
<protein>
    <submittedName>
        <fullName evidence="2">Methyltransferase domain-containing protein</fullName>
    </submittedName>
</protein>
<evidence type="ECO:0000313" key="3">
    <source>
        <dbReference type="Proteomes" id="UP000596857"/>
    </source>
</evidence>
<keyword evidence="2" id="KW-0489">Methyltransferase</keyword>
<organism evidence="2 3">
    <name type="scientific">Paenibacillus phytohabitans</name>
    <dbReference type="NCBI Taxonomy" id="2654978"/>
    <lineage>
        <taxon>Bacteria</taxon>
        <taxon>Bacillati</taxon>
        <taxon>Bacillota</taxon>
        <taxon>Bacilli</taxon>
        <taxon>Bacillales</taxon>
        <taxon>Paenibacillaceae</taxon>
        <taxon>Paenibacillus</taxon>
    </lineage>
</organism>
<dbReference type="EMBL" id="WHOB01000016">
    <property type="protein sequence ID" value="NOU78125.1"/>
    <property type="molecule type" value="Genomic_DNA"/>
</dbReference>
<dbReference type="Pfam" id="PF08241">
    <property type="entry name" value="Methyltransf_11"/>
    <property type="match status" value="1"/>
</dbReference>
<dbReference type="GO" id="GO:0032259">
    <property type="term" value="P:methylation"/>
    <property type="evidence" value="ECO:0007669"/>
    <property type="project" value="UniProtKB-KW"/>
</dbReference>
<dbReference type="InterPro" id="IPR029063">
    <property type="entry name" value="SAM-dependent_MTases_sf"/>
</dbReference>
<feature type="domain" description="Methyltransferase type 11" evidence="1">
    <location>
        <begin position="9"/>
        <end position="32"/>
    </location>
</feature>
<dbReference type="Gene3D" id="3.40.50.150">
    <property type="entry name" value="Vaccinia Virus protein VP39"/>
    <property type="match status" value="1"/>
</dbReference>
<dbReference type="SUPFAM" id="SSF53335">
    <property type="entry name" value="S-adenosyl-L-methionine-dependent methyltransferases"/>
    <property type="match status" value="1"/>
</dbReference>
<gene>
    <name evidence="2" type="ORF">GC101_04445</name>
</gene>
<dbReference type="GO" id="GO:0008168">
    <property type="term" value="F:methyltransferase activity"/>
    <property type="evidence" value="ECO:0007669"/>
    <property type="project" value="UniProtKB-KW"/>
</dbReference>
<dbReference type="InterPro" id="IPR013216">
    <property type="entry name" value="Methyltransf_11"/>
</dbReference>
<sequence length="152" mass="17329">MELNLAKQAHHFPEVQTFISEAYRVLKPGGRLQLIDNVVPEDAALGRFYNEVEKLRDPSHVRALPKSEWIQRLEHSGFRLEALICLAKPFEFASWCERAGLTQLERERVEAAFRQAPQASRDFFSIREEGGKLIGFTGEAAYLEAAKVRLDS</sequence>